<dbReference type="Proteomes" id="UP001196413">
    <property type="component" value="Unassembled WGS sequence"/>
</dbReference>
<organism evidence="1 2">
    <name type="scientific">Parelaphostrongylus tenuis</name>
    <name type="common">Meningeal worm</name>
    <dbReference type="NCBI Taxonomy" id="148309"/>
    <lineage>
        <taxon>Eukaryota</taxon>
        <taxon>Metazoa</taxon>
        <taxon>Ecdysozoa</taxon>
        <taxon>Nematoda</taxon>
        <taxon>Chromadorea</taxon>
        <taxon>Rhabditida</taxon>
        <taxon>Rhabditina</taxon>
        <taxon>Rhabditomorpha</taxon>
        <taxon>Strongyloidea</taxon>
        <taxon>Metastrongylidae</taxon>
        <taxon>Parelaphostrongylus</taxon>
    </lineage>
</organism>
<accession>A0AAD5MW30</accession>
<evidence type="ECO:0000313" key="1">
    <source>
        <dbReference type="EMBL" id="KAJ1363093.1"/>
    </source>
</evidence>
<dbReference type="AlphaFoldDB" id="A0AAD5MW30"/>
<proteinExistence type="predicted"/>
<comment type="caution">
    <text evidence="1">The sequence shown here is derived from an EMBL/GenBank/DDBJ whole genome shotgun (WGS) entry which is preliminary data.</text>
</comment>
<reference evidence="1" key="1">
    <citation type="submission" date="2021-06" db="EMBL/GenBank/DDBJ databases">
        <title>Parelaphostrongylus tenuis whole genome reference sequence.</title>
        <authorList>
            <person name="Garwood T.J."/>
            <person name="Larsen P.A."/>
            <person name="Fountain-Jones N.M."/>
            <person name="Garbe J.R."/>
            <person name="Macchietto M.G."/>
            <person name="Kania S.A."/>
            <person name="Gerhold R.W."/>
            <person name="Richards J.E."/>
            <person name="Wolf T.M."/>
        </authorList>
    </citation>
    <scope>NUCLEOTIDE SEQUENCE</scope>
    <source>
        <strain evidence="1">MNPRO001-30</strain>
        <tissue evidence="1">Meninges</tissue>
    </source>
</reference>
<protein>
    <submittedName>
        <fullName evidence="1">Uncharacterized protein</fullName>
    </submittedName>
</protein>
<gene>
    <name evidence="1" type="ORF">KIN20_022861</name>
</gene>
<evidence type="ECO:0000313" key="2">
    <source>
        <dbReference type="Proteomes" id="UP001196413"/>
    </source>
</evidence>
<dbReference type="EMBL" id="JAHQIW010004615">
    <property type="protein sequence ID" value="KAJ1363093.1"/>
    <property type="molecule type" value="Genomic_DNA"/>
</dbReference>
<name>A0AAD5MW30_PARTN</name>
<keyword evidence="2" id="KW-1185">Reference proteome</keyword>
<sequence length="95" mass="10964">MCEHIYNEKIQPRGCLKSIDLVDTHCESFSSVTTHDSVSALEHNFQTAFDNINRGKGPQVLGRTTTYKWFGKFHNGIQNWPSNQDPEDRVKLIER</sequence>